<accession>A0A976FQM1</accession>
<dbReference type="EMBL" id="SHOA02000059">
    <property type="protein sequence ID" value="TDH71123.1"/>
    <property type="molecule type" value="Genomic_DNA"/>
</dbReference>
<reference evidence="1 2" key="1">
    <citation type="journal article" date="2021" name="Genome Biol.">
        <title>AFLAP: assembly-free linkage analysis pipeline using k-mers from genome sequencing data.</title>
        <authorList>
            <person name="Fletcher K."/>
            <person name="Zhang L."/>
            <person name="Gil J."/>
            <person name="Han R."/>
            <person name="Cavanaugh K."/>
            <person name="Michelmore R."/>
        </authorList>
    </citation>
    <scope>NUCLEOTIDE SEQUENCE [LARGE SCALE GENOMIC DNA]</scope>
    <source>
        <strain evidence="1 2">SF5</strain>
    </source>
</reference>
<dbReference type="Proteomes" id="UP000294530">
    <property type="component" value="Unassembled WGS sequence"/>
</dbReference>
<gene>
    <name evidence="1" type="ORF">CCR75_001928</name>
</gene>
<dbReference type="OrthoDB" id="151517at2759"/>
<dbReference type="GeneID" id="94345700"/>
<keyword evidence="2" id="KW-1185">Reference proteome</keyword>
<protein>
    <recommendedName>
        <fullName evidence="3">ANK_REP_REGION domain-containing protein</fullName>
    </recommendedName>
</protein>
<sequence>MLNIYALLDDFSAGMNAYDDYKKTSNLRLLQNVAARERINDIDPFYRRAHFNRTVEVAAAGGDLEAVKWLIESKKPTRRDKRYCCCQWISSHFTAAFSLLS</sequence>
<name>A0A976FQM1_BRELC</name>
<evidence type="ECO:0000313" key="2">
    <source>
        <dbReference type="Proteomes" id="UP000294530"/>
    </source>
</evidence>
<evidence type="ECO:0000313" key="1">
    <source>
        <dbReference type="EMBL" id="TDH71123.1"/>
    </source>
</evidence>
<organism evidence="1 2">
    <name type="scientific">Bremia lactucae</name>
    <name type="common">Lettuce downy mildew</name>
    <dbReference type="NCBI Taxonomy" id="4779"/>
    <lineage>
        <taxon>Eukaryota</taxon>
        <taxon>Sar</taxon>
        <taxon>Stramenopiles</taxon>
        <taxon>Oomycota</taxon>
        <taxon>Peronosporomycetes</taxon>
        <taxon>Peronosporales</taxon>
        <taxon>Peronosporaceae</taxon>
        <taxon>Bremia</taxon>
    </lineage>
</organism>
<evidence type="ECO:0008006" key="3">
    <source>
        <dbReference type="Google" id="ProtNLM"/>
    </source>
</evidence>
<dbReference type="RefSeq" id="XP_067820622.1">
    <property type="nucleotide sequence ID" value="XM_067960029.1"/>
</dbReference>
<proteinExistence type="predicted"/>
<dbReference type="AlphaFoldDB" id="A0A976FQM1"/>
<comment type="caution">
    <text evidence="1">The sequence shown here is derived from an EMBL/GenBank/DDBJ whole genome shotgun (WGS) entry which is preliminary data.</text>
</comment>
<dbReference type="KEGG" id="blac:94345700"/>